<protein>
    <submittedName>
        <fullName evidence="1">Uncharacterized protein</fullName>
    </submittedName>
</protein>
<evidence type="ECO:0000313" key="1">
    <source>
        <dbReference type="EMBL" id="RKP16716.1"/>
    </source>
</evidence>
<accession>A0A4P9YBS3</accession>
<evidence type="ECO:0000313" key="2">
    <source>
        <dbReference type="Proteomes" id="UP000281549"/>
    </source>
</evidence>
<feature type="non-terminal residue" evidence="1">
    <location>
        <position position="1"/>
    </location>
</feature>
<dbReference type="AlphaFoldDB" id="A0A4P9YBS3"/>
<gene>
    <name evidence="1" type="ORF">ROZALSC1DRAFT_17271</name>
</gene>
<sequence length="101" mass="11407">KADGHFRRGNKAVCIVEARKGDDEQGMAQDLVGREVAAEVGGLDVVYGIVTNYIQWNFLRNLNDKVVMDECSCSWDLMPKGPKRNSLKKIAEKIYWMISSE</sequence>
<proteinExistence type="predicted"/>
<dbReference type="Proteomes" id="UP000281549">
    <property type="component" value="Unassembled WGS sequence"/>
</dbReference>
<dbReference type="EMBL" id="ML006295">
    <property type="protein sequence ID" value="RKP16716.1"/>
    <property type="molecule type" value="Genomic_DNA"/>
</dbReference>
<reference evidence="2" key="1">
    <citation type="journal article" date="2018" name="Nat. Microbiol.">
        <title>Leveraging single-cell genomics to expand the fungal tree of life.</title>
        <authorList>
            <person name="Ahrendt S.R."/>
            <person name="Quandt C.A."/>
            <person name="Ciobanu D."/>
            <person name="Clum A."/>
            <person name="Salamov A."/>
            <person name="Andreopoulos B."/>
            <person name="Cheng J.F."/>
            <person name="Woyke T."/>
            <person name="Pelin A."/>
            <person name="Henrissat B."/>
            <person name="Reynolds N.K."/>
            <person name="Benny G.L."/>
            <person name="Smith M.E."/>
            <person name="James T.Y."/>
            <person name="Grigoriev I.V."/>
        </authorList>
    </citation>
    <scope>NUCLEOTIDE SEQUENCE [LARGE SCALE GENOMIC DNA]</scope>
    <source>
        <strain evidence="2">CSF55</strain>
    </source>
</reference>
<organism evidence="1 2">
    <name type="scientific">Rozella allomycis (strain CSF55)</name>
    <dbReference type="NCBI Taxonomy" id="988480"/>
    <lineage>
        <taxon>Eukaryota</taxon>
        <taxon>Fungi</taxon>
        <taxon>Fungi incertae sedis</taxon>
        <taxon>Cryptomycota</taxon>
        <taxon>Cryptomycota incertae sedis</taxon>
        <taxon>Rozella</taxon>
    </lineage>
</organism>
<name>A0A4P9YBS3_ROZAC</name>